<organism evidence="2 3">
    <name type="scientific">Crotalaria pallida</name>
    <name type="common">Smooth rattlebox</name>
    <name type="synonym">Crotalaria striata</name>
    <dbReference type="NCBI Taxonomy" id="3830"/>
    <lineage>
        <taxon>Eukaryota</taxon>
        <taxon>Viridiplantae</taxon>
        <taxon>Streptophyta</taxon>
        <taxon>Embryophyta</taxon>
        <taxon>Tracheophyta</taxon>
        <taxon>Spermatophyta</taxon>
        <taxon>Magnoliopsida</taxon>
        <taxon>eudicotyledons</taxon>
        <taxon>Gunneridae</taxon>
        <taxon>Pentapetalae</taxon>
        <taxon>rosids</taxon>
        <taxon>fabids</taxon>
        <taxon>Fabales</taxon>
        <taxon>Fabaceae</taxon>
        <taxon>Papilionoideae</taxon>
        <taxon>50 kb inversion clade</taxon>
        <taxon>genistoids sensu lato</taxon>
        <taxon>core genistoids</taxon>
        <taxon>Crotalarieae</taxon>
        <taxon>Crotalaria</taxon>
    </lineage>
</organism>
<reference evidence="2 3" key="1">
    <citation type="submission" date="2024-01" db="EMBL/GenBank/DDBJ databases">
        <title>The genomes of 5 underutilized Papilionoideae crops provide insights into root nodulation and disease resistanc.</title>
        <authorList>
            <person name="Yuan L."/>
        </authorList>
    </citation>
    <scope>NUCLEOTIDE SEQUENCE [LARGE SCALE GENOMIC DNA]</scope>
    <source>
        <strain evidence="2">ZHUSHIDOU_FW_LH</strain>
        <tissue evidence="2">Leaf</tissue>
    </source>
</reference>
<evidence type="ECO:0000256" key="1">
    <source>
        <dbReference type="SAM" id="Phobius"/>
    </source>
</evidence>
<sequence length="96" mass="10740">MATTTTNHLNRNLLLFILCLTRALVLFLLCLMRNPPSHRYCFTATAQAYIVPSKPYTTTLQAYTATVVPSSTNVIVTAPIALTEKKMDMKLVRHKA</sequence>
<feature type="transmembrane region" description="Helical" evidence="1">
    <location>
        <begin position="12"/>
        <end position="32"/>
    </location>
</feature>
<evidence type="ECO:0000313" key="3">
    <source>
        <dbReference type="Proteomes" id="UP001372338"/>
    </source>
</evidence>
<dbReference type="EMBL" id="JAYWIO010000001">
    <property type="protein sequence ID" value="KAK7288443.1"/>
    <property type="molecule type" value="Genomic_DNA"/>
</dbReference>
<keyword evidence="1" id="KW-0472">Membrane</keyword>
<dbReference type="Proteomes" id="UP001372338">
    <property type="component" value="Unassembled WGS sequence"/>
</dbReference>
<comment type="caution">
    <text evidence="2">The sequence shown here is derived from an EMBL/GenBank/DDBJ whole genome shotgun (WGS) entry which is preliminary data.</text>
</comment>
<name>A0AAN9IXZ8_CROPI</name>
<gene>
    <name evidence="2" type="ORF">RIF29_01902</name>
</gene>
<accession>A0AAN9IXZ8</accession>
<dbReference type="AlphaFoldDB" id="A0AAN9IXZ8"/>
<proteinExistence type="predicted"/>
<evidence type="ECO:0000313" key="2">
    <source>
        <dbReference type="EMBL" id="KAK7288443.1"/>
    </source>
</evidence>
<keyword evidence="3" id="KW-1185">Reference proteome</keyword>
<protein>
    <submittedName>
        <fullName evidence="2">Uncharacterized protein</fullName>
    </submittedName>
</protein>
<keyword evidence="1" id="KW-0812">Transmembrane</keyword>
<keyword evidence="1" id="KW-1133">Transmembrane helix</keyword>